<organism evidence="1 2">
    <name type="scientific">Alishewanella longhuensis</name>
    <dbReference type="NCBI Taxonomy" id="1091037"/>
    <lineage>
        <taxon>Bacteria</taxon>
        <taxon>Pseudomonadati</taxon>
        <taxon>Pseudomonadota</taxon>
        <taxon>Gammaproteobacteria</taxon>
        <taxon>Alteromonadales</taxon>
        <taxon>Alteromonadaceae</taxon>
        <taxon>Alishewanella</taxon>
    </lineage>
</organism>
<keyword evidence="2" id="KW-1185">Reference proteome</keyword>
<evidence type="ECO:0000313" key="1">
    <source>
        <dbReference type="EMBL" id="GHG76959.1"/>
    </source>
</evidence>
<comment type="caution">
    <text evidence="1">The sequence shown here is derived from an EMBL/GenBank/DDBJ whole genome shotgun (WGS) entry which is preliminary data.</text>
</comment>
<accession>A0ABQ3L688</accession>
<name>A0ABQ3L688_9ALTE</name>
<dbReference type="Proteomes" id="UP000659697">
    <property type="component" value="Unassembled WGS sequence"/>
</dbReference>
<protein>
    <submittedName>
        <fullName evidence="1">Uncharacterized protein</fullName>
    </submittedName>
</protein>
<evidence type="ECO:0000313" key="2">
    <source>
        <dbReference type="Proteomes" id="UP000659697"/>
    </source>
</evidence>
<dbReference type="EMBL" id="BNAO01000010">
    <property type="protein sequence ID" value="GHG76959.1"/>
    <property type="molecule type" value="Genomic_DNA"/>
</dbReference>
<proteinExistence type="predicted"/>
<gene>
    <name evidence="1" type="ORF">GCM10010919_32260</name>
</gene>
<reference evidence="2" key="1">
    <citation type="journal article" date="2019" name="Int. J. Syst. Evol. Microbiol.">
        <title>The Global Catalogue of Microorganisms (GCM) 10K type strain sequencing project: providing services to taxonomists for standard genome sequencing and annotation.</title>
        <authorList>
            <consortium name="The Broad Institute Genomics Platform"/>
            <consortium name="The Broad Institute Genome Sequencing Center for Infectious Disease"/>
            <person name="Wu L."/>
            <person name="Ma J."/>
        </authorList>
    </citation>
    <scope>NUCLEOTIDE SEQUENCE [LARGE SCALE GENOMIC DNA]</scope>
    <source>
        <strain evidence="2">CGMCC 1.7003</strain>
    </source>
</reference>
<sequence length="61" mass="6795">MLLVLNSWFFIPQSLLISNVKKYPLECLACQNVLKDGPQYAEVKKVAYFISAVANKLCCAG</sequence>